<dbReference type="RefSeq" id="WP_284316569.1">
    <property type="nucleotide sequence ID" value="NZ_BSPC01000077.1"/>
</dbReference>
<dbReference type="InterPro" id="IPR036390">
    <property type="entry name" value="WH_DNA-bd_sf"/>
</dbReference>
<dbReference type="PANTHER" id="PTHR30537">
    <property type="entry name" value="HTH-TYPE TRANSCRIPTIONAL REGULATOR"/>
    <property type="match status" value="1"/>
</dbReference>
<dbReference type="Pfam" id="PF00126">
    <property type="entry name" value="HTH_1"/>
    <property type="match status" value="1"/>
</dbReference>
<dbReference type="Pfam" id="PF03466">
    <property type="entry name" value="LysR_substrate"/>
    <property type="match status" value="1"/>
</dbReference>
<evidence type="ECO:0000313" key="7">
    <source>
        <dbReference type="Proteomes" id="UP001156882"/>
    </source>
</evidence>
<dbReference type="CDD" id="cd08422">
    <property type="entry name" value="PBP2_CrgA_like"/>
    <property type="match status" value="1"/>
</dbReference>
<protein>
    <submittedName>
        <fullName evidence="6">LysR family transcriptional regulator</fullName>
    </submittedName>
</protein>
<evidence type="ECO:0000259" key="5">
    <source>
        <dbReference type="PROSITE" id="PS50931"/>
    </source>
</evidence>
<evidence type="ECO:0000256" key="1">
    <source>
        <dbReference type="ARBA" id="ARBA00009437"/>
    </source>
</evidence>
<name>A0ABQ6CTE3_9HYPH</name>
<evidence type="ECO:0000256" key="4">
    <source>
        <dbReference type="ARBA" id="ARBA00023163"/>
    </source>
</evidence>
<keyword evidence="7" id="KW-1185">Reference proteome</keyword>
<dbReference type="Gene3D" id="1.10.10.10">
    <property type="entry name" value="Winged helix-like DNA-binding domain superfamily/Winged helix DNA-binding domain"/>
    <property type="match status" value="1"/>
</dbReference>
<keyword evidence="4" id="KW-0804">Transcription</keyword>
<dbReference type="Gene3D" id="3.40.190.290">
    <property type="match status" value="1"/>
</dbReference>
<keyword evidence="3" id="KW-0238">DNA-binding</keyword>
<keyword evidence="2" id="KW-0805">Transcription regulation</keyword>
<dbReference type="InterPro" id="IPR036388">
    <property type="entry name" value="WH-like_DNA-bd_sf"/>
</dbReference>
<dbReference type="EMBL" id="BSPC01000077">
    <property type="protein sequence ID" value="GLS23636.1"/>
    <property type="molecule type" value="Genomic_DNA"/>
</dbReference>
<dbReference type="SUPFAM" id="SSF46785">
    <property type="entry name" value="Winged helix' DNA-binding domain"/>
    <property type="match status" value="1"/>
</dbReference>
<dbReference type="Proteomes" id="UP001156882">
    <property type="component" value="Unassembled WGS sequence"/>
</dbReference>
<dbReference type="PANTHER" id="PTHR30537:SF5">
    <property type="entry name" value="HTH-TYPE TRANSCRIPTIONAL ACTIVATOR TTDR-RELATED"/>
    <property type="match status" value="1"/>
</dbReference>
<dbReference type="PROSITE" id="PS50931">
    <property type="entry name" value="HTH_LYSR"/>
    <property type="match status" value="1"/>
</dbReference>
<reference evidence="7" key="1">
    <citation type="journal article" date="2019" name="Int. J. Syst. Evol. Microbiol.">
        <title>The Global Catalogue of Microorganisms (GCM) 10K type strain sequencing project: providing services to taxonomists for standard genome sequencing and annotation.</title>
        <authorList>
            <consortium name="The Broad Institute Genomics Platform"/>
            <consortium name="The Broad Institute Genome Sequencing Center for Infectious Disease"/>
            <person name="Wu L."/>
            <person name="Ma J."/>
        </authorList>
    </citation>
    <scope>NUCLEOTIDE SEQUENCE [LARGE SCALE GENOMIC DNA]</scope>
    <source>
        <strain evidence="7">NBRC 101365</strain>
    </source>
</reference>
<feature type="domain" description="HTH lysR-type" evidence="5">
    <location>
        <begin position="1"/>
        <end position="59"/>
    </location>
</feature>
<dbReference type="SUPFAM" id="SSF53850">
    <property type="entry name" value="Periplasmic binding protein-like II"/>
    <property type="match status" value="1"/>
</dbReference>
<gene>
    <name evidence="6" type="ORF">GCM10007874_66570</name>
</gene>
<dbReference type="InterPro" id="IPR058163">
    <property type="entry name" value="LysR-type_TF_proteobact-type"/>
</dbReference>
<sequence length="294" mass="32039">MSRFDDLELFGAIVDAGGISAAALALGSSPPAVSRRLAALETRLGVRLAERSARRFRLTDEGTLYYARGQGLLADLRDAEAEVTTRGDIARGLLKVGAPMELGRRRIAPLLADFAALHPGLEVHLLLSDAGIEVGEEGLDVALRFGRPADPSLIARRIATVRRVVCASPAYLAARGTPERPDDLTRHDCLRLARRHRLLDEWRFRVEGEERMIKVSGTLSSTSGDVLHGWVLAGKGLSLEALWDVEEDLAAGRLVECLAPFWCDTIDLFATFLPGKPLPPRIRLFIDFIAAAFA</sequence>
<evidence type="ECO:0000256" key="2">
    <source>
        <dbReference type="ARBA" id="ARBA00023015"/>
    </source>
</evidence>
<comment type="similarity">
    <text evidence="1">Belongs to the LysR transcriptional regulatory family.</text>
</comment>
<dbReference type="InterPro" id="IPR005119">
    <property type="entry name" value="LysR_subst-bd"/>
</dbReference>
<dbReference type="InterPro" id="IPR000847">
    <property type="entry name" value="LysR_HTH_N"/>
</dbReference>
<accession>A0ABQ6CTE3</accession>
<organism evidence="6 7">
    <name type="scientific">Labrys miyagiensis</name>
    <dbReference type="NCBI Taxonomy" id="346912"/>
    <lineage>
        <taxon>Bacteria</taxon>
        <taxon>Pseudomonadati</taxon>
        <taxon>Pseudomonadota</taxon>
        <taxon>Alphaproteobacteria</taxon>
        <taxon>Hyphomicrobiales</taxon>
        <taxon>Xanthobacteraceae</taxon>
        <taxon>Labrys</taxon>
    </lineage>
</organism>
<comment type="caution">
    <text evidence="6">The sequence shown here is derived from an EMBL/GenBank/DDBJ whole genome shotgun (WGS) entry which is preliminary data.</text>
</comment>
<proteinExistence type="inferred from homology"/>
<evidence type="ECO:0000256" key="3">
    <source>
        <dbReference type="ARBA" id="ARBA00023125"/>
    </source>
</evidence>
<evidence type="ECO:0000313" key="6">
    <source>
        <dbReference type="EMBL" id="GLS23636.1"/>
    </source>
</evidence>